<dbReference type="GO" id="GO:0016491">
    <property type="term" value="F:oxidoreductase activity"/>
    <property type="evidence" value="ECO:0007669"/>
    <property type="project" value="InterPro"/>
</dbReference>
<dbReference type="InParanoid" id="A0A078ARQ6"/>
<dbReference type="Pfam" id="PF00264">
    <property type="entry name" value="Tyrosinase"/>
    <property type="match status" value="1"/>
</dbReference>
<dbReference type="InterPro" id="IPR008922">
    <property type="entry name" value="Di-copper_centre_dom_sf"/>
</dbReference>
<keyword evidence="1" id="KW-0479">Metal-binding</keyword>
<dbReference type="Gene3D" id="1.10.1280.10">
    <property type="entry name" value="Di-copper center containing domain from catechol oxidase"/>
    <property type="match status" value="1"/>
</dbReference>
<dbReference type="OrthoDB" id="6132182at2759"/>
<accession>A0A078ARQ6</accession>
<dbReference type="PROSITE" id="PS00498">
    <property type="entry name" value="TYROSINASE_2"/>
    <property type="match status" value="1"/>
</dbReference>
<dbReference type="EMBL" id="CCKQ01013503">
    <property type="protein sequence ID" value="CDW85170.1"/>
    <property type="molecule type" value="Genomic_DNA"/>
</dbReference>
<dbReference type="SUPFAM" id="SSF48056">
    <property type="entry name" value="Di-copper centre-containing domain"/>
    <property type="match status" value="1"/>
</dbReference>
<name>A0A078ARQ6_STYLE</name>
<evidence type="ECO:0000313" key="3">
    <source>
        <dbReference type="EMBL" id="CDW85170.1"/>
    </source>
</evidence>
<evidence type="ECO:0000259" key="2">
    <source>
        <dbReference type="PROSITE" id="PS00498"/>
    </source>
</evidence>
<dbReference type="InterPro" id="IPR002227">
    <property type="entry name" value="Tyrosinase_Cu-bd"/>
</dbReference>
<evidence type="ECO:0000256" key="1">
    <source>
        <dbReference type="ARBA" id="ARBA00022723"/>
    </source>
</evidence>
<dbReference type="Proteomes" id="UP000039865">
    <property type="component" value="Unassembled WGS sequence"/>
</dbReference>
<dbReference type="AlphaFoldDB" id="A0A078ARQ6"/>
<feature type="domain" description="Tyrosinase copper-binding" evidence="2">
    <location>
        <begin position="226"/>
        <end position="237"/>
    </location>
</feature>
<proteinExistence type="predicted"/>
<evidence type="ECO:0000313" key="4">
    <source>
        <dbReference type="Proteomes" id="UP000039865"/>
    </source>
</evidence>
<protein>
    <submittedName>
        <fullName evidence="3">Tyrosinase</fullName>
    </submittedName>
</protein>
<sequence length="448" mass="50618">MGYPTQEKLAYLHDLEKALQSIEGCSSVTLPFLDQTSAETLKNGLPWIFTQQKVILDDGSEIDNPLLHYKLQTALADTALIDGYDYSKPEGYQTVRYPLSGLSGTEEDKKSAEEHNKQFDYDKQVTLLNSNVRNWLTSQQTAVADKYYQCLQAPNYTVFSNTTSAGKWNKDHTGAPLIIPLENPHNWMHLCIGGFTDSKDGSVRDPIVYTVGSNGDMGENETAAFDPIFFFHHCWIDLVFWKWQQLHGATTLFDIQQGYPGTNTSDTGVQVNADQNEDEELNIDSPLHPFINQATGALYTTRDVINIENLGYSFGPNSLDSFQLPTDDQQADSLKGAVVLKKRLEVRGINRAYIKGSFIIAQYEIIDGEKQYVGAVPILSRWNVQMCENCQYHLDVQAYFEVENLEGVPSDKRVFQTQCVTRYGTQNLPSVFRTESYSYEDYSCQILD</sequence>
<keyword evidence="4" id="KW-1185">Reference proteome</keyword>
<gene>
    <name evidence="3" type="primary">Contig533.g585</name>
    <name evidence="3" type="ORF">STYLEM_14242</name>
</gene>
<organism evidence="3 4">
    <name type="scientific">Stylonychia lemnae</name>
    <name type="common">Ciliate</name>
    <dbReference type="NCBI Taxonomy" id="5949"/>
    <lineage>
        <taxon>Eukaryota</taxon>
        <taxon>Sar</taxon>
        <taxon>Alveolata</taxon>
        <taxon>Ciliophora</taxon>
        <taxon>Intramacronucleata</taxon>
        <taxon>Spirotrichea</taxon>
        <taxon>Stichotrichia</taxon>
        <taxon>Sporadotrichida</taxon>
        <taxon>Oxytrichidae</taxon>
        <taxon>Stylonychinae</taxon>
        <taxon>Stylonychia</taxon>
    </lineage>
</organism>
<dbReference type="InterPro" id="IPR050316">
    <property type="entry name" value="Tyrosinase/Hemocyanin"/>
</dbReference>
<reference evidence="3 4" key="1">
    <citation type="submission" date="2014-06" db="EMBL/GenBank/DDBJ databases">
        <authorList>
            <person name="Swart Estienne"/>
        </authorList>
    </citation>
    <scope>NUCLEOTIDE SEQUENCE [LARGE SCALE GENOMIC DNA]</scope>
    <source>
        <strain evidence="3 4">130c</strain>
    </source>
</reference>
<dbReference type="PANTHER" id="PTHR11474">
    <property type="entry name" value="TYROSINASE FAMILY MEMBER"/>
    <property type="match status" value="1"/>
</dbReference>
<dbReference type="GO" id="GO:0046872">
    <property type="term" value="F:metal ion binding"/>
    <property type="evidence" value="ECO:0007669"/>
    <property type="project" value="UniProtKB-KW"/>
</dbReference>